<dbReference type="PRINTS" id="PR00111">
    <property type="entry name" value="ABHYDROLASE"/>
</dbReference>
<dbReference type="RefSeq" id="WP_009659258.1">
    <property type="nucleotide sequence ID" value="NZ_RQZI01000004.1"/>
</dbReference>
<feature type="domain" description="AB hydrolase-1" evidence="1">
    <location>
        <begin position="32"/>
        <end position="262"/>
    </location>
</feature>
<reference evidence="2 3" key="1">
    <citation type="submission" date="2018-11" db="EMBL/GenBank/DDBJ databases">
        <title>Genomes From Bacteria Associated with the Canine Oral Cavity: a Test Case for Automated Genome-Based Taxonomic Assignment.</title>
        <authorList>
            <person name="Coil D.A."/>
            <person name="Jospin G."/>
            <person name="Darling A.E."/>
            <person name="Wallis C."/>
            <person name="Davis I.J."/>
            <person name="Harris S."/>
            <person name="Eisen J.A."/>
            <person name="Holcombe L.J."/>
            <person name="O'Flynn C."/>
        </authorList>
    </citation>
    <scope>NUCLEOTIDE SEQUENCE [LARGE SCALE GENOMIC DNA]</scope>
    <source>
        <strain evidence="2 3">OH953</strain>
    </source>
</reference>
<dbReference type="Proteomes" id="UP000277597">
    <property type="component" value="Unassembled WGS sequence"/>
</dbReference>
<dbReference type="EMBL" id="RQZI01000004">
    <property type="protein sequence ID" value="RRC92565.1"/>
    <property type="molecule type" value="Genomic_DNA"/>
</dbReference>
<dbReference type="InterPro" id="IPR050471">
    <property type="entry name" value="AB_hydrolase"/>
</dbReference>
<keyword evidence="2" id="KW-0378">Hydrolase</keyword>
<dbReference type="SUPFAM" id="SSF53474">
    <property type="entry name" value="alpha/beta-Hydrolases"/>
    <property type="match status" value="1"/>
</dbReference>
<dbReference type="PANTHER" id="PTHR43433">
    <property type="entry name" value="HYDROLASE, ALPHA/BETA FOLD FAMILY PROTEIN"/>
    <property type="match status" value="1"/>
</dbReference>
<sequence>MSYITTKNQYISVAGNQIAYRELSKGKSDFPLVMLVHLAATLDNWDPKLLDLIAKEHHVLVLDLPGVGASQGKVATTIPGMAEQTIAIISDLGYNRINLLGLSMGGMIAQEIVRMDSDLVNCLILAGTGPRGGFEMDKVTGKTFKYMFKAALERIDPKRYIFYNHDEQGKVEALKVLDRMGARTEEFKDKDMKIAGFLTQLKAIKAWGQAPQDDLKYITQPTLIVNGDKDMQVPTENSYAMHEKVEGSKLLIYPNAGHGSIFQYADEFSKELLSFLAA</sequence>
<dbReference type="InterPro" id="IPR029058">
    <property type="entry name" value="AB_hydrolase_fold"/>
</dbReference>
<dbReference type="GO" id="GO:0016787">
    <property type="term" value="F:hydrolase activity"/>
    <property type="evidence" value="ECO:0007669"/>
    <property type="project" value="UniProtKB-KW"/>
</dbReference>
<gene>
    <name evidence="2" type="ORF">EII39_05235</name>
</gene>
<dbReference type="PANTHER" id="PTHR43433:SF1">
    <property type="entry name" value="BLL5160 PROTEIN"/>
    <property type="match status" value="1"/>
</dbReference>
<proteinExistence type="predicted"/>
<protein>
    <submittedName>
        <fullName evidence="2">Alpha/beta hydrolase</fullName>
    </submittedName>
</protein>
<evidence type="ECO:0000259" key="1">
    <source>
        <dbReference type="Pfam" id="PF00561"/>
    </source>
</evidence>
<dbReference type="AlphaFoldDB" id="A0A3P1S781"/>
<name>A0A3P1S781_STRSA</name>
<evidence type="ECO:0000313" key="3">
    <source>
        <dbReference type="Proteomes" id="UP000277597"/>
    </source>
</evidence>
<organism evidence="2 3">
    <name type="scientific">Streptococcus sanguinis</name>
    <dbReference type="NCBI Taxonomy" id="1305"/>
    <lineage>
        <taxon>Bacteria</taxon>
        <taxon>Bacillati</taxon>
        <taxon>Bacillota</taxon>
        <taxon>Bacilli</taxon>
        <taxon>Lactobacillales</taxon>
        <taxon>Streptococcaceae</taxon>
        <taxon>Streptococcus</taxon>
    </lineage>
</organism>
<dbReference type="InterPro" id="IPR000073">
    <property type="entry name" value="AB_hydrolase_1"/>
</dbReference>
<dbReference type="Gene3D" id="3.40.50.1820">
    <property type="entry name" value="alpha/beta hydrolase"/>
    <property type="match status" value="1"/>
</dbReference>
<comment type="caution">
    <text evidence="2">The sequence shown here is derived from an EMBL/GenBank/DDBJ whole genome shotgun (WGS) entry which is preliminary data.</text>
</comment>
<accession>A0A3P1S781</accession>
<evidence type="ECO:0000313" key="2">
    <source>
        <dbReference type="EMBL" id="RRC92565.1"/>
    </source>
</evidence>
<dbReference type="Pfam" id="PF00561">
    <property type="entry name" value="Abhydrolase_1"/>
    <property type="match status" value="1"/>
</dbReference>